<evidence type="ECO:0000313" key="1">
    <source>
        <dbReference type="EMBL" id="CAG8634842.1"/>
    </source>
</evidence>
<accession>A0ACA9N7Y4</accession>
<dbReference type="EMBL" id="CAJVPM010020425">
    <property type="protein sequence ID" value="CAG8634842.1"/>
    <property type="molecule type" value="Genomic_DNA"/>
</dbReference>
<protein>
    <submittedName>
        <fullName evidence="1">1931_t:CDS:1</fullName>
    </submittedName>
</protein>
<feature type="non-terminal residue" evidence="1">
    <location>
        <position position="48"/>
    </location>
</feature>
<keyword evidence="2" id="KW-1185">Reference proteome</keyword>
<name>A0ACA9N7Y4_9GLOM</name>
<organism evidence="1 2">
    <name type="scientific">Scutellospora calospora</name>
    <dbReference type="NCBI Taxonomy" id="85575"/>
    <lineage>
        <taxon>Eukaryota</taxon>
        <taxon>Fungi</taxon>
        <taxon>Fungi incertae sedis</taxon>
        <taxon>Mucoromycota</taxon>
        <taxon>Glomeromycotina</taxon>
        <taxon>Glomeromycetes</taxon>
        <taxon>Diversisporales</taxon>
        <taxon>Gigasporaceae</taxon>
        <taxon>Scutellospora</taxon>
    </lineage>
</organism>
<comment type="caution">
    <text evidence="1">The sequence shown here is derived from an EMBL/GenBank/DDBJ whole genome shotgun (WGS) entry which is preliminary data.</text>
</comment>
<dbReference type="Proteomes" id="UP000789860">
    <property type="component" value="Unassembled WGS sequence"/>
</dbReference>
<gene>
    <name evidence="1" type="ORF">SCALOS_LOCUS8101</name>
</gene>
<reference evidence="1" key="1">
    <citation type="submission" date="2021-06" db="EMBL/GenBank/DDBJ databases">
        <authorList>
            <person name="Kallberg Y."/>
            <person name="Tangrot J."/>
            <person name="Rosling A."/>
        </authorList>
    </citation>
    <scope>NUCLEOTIDE SEQUENCE</scope>
    <source>
        <strain evidence="1">AU212A</strain>
    </source>
</reference>
<evidence type="ECO:0000313" key="2">
    <source>
        <dbReference type="Proteomes" id="UP000789860"/>
    </source>
</evidence>
<proteinExistence type="predicted"/>
<sequence length="48" mass="5679">MQNQINNFLETAREYELRTIIDKAVIFGQSKYAKDTSRYLRISKIPSQ</sequence>